<gene>
    <name evidence="3" type="ORF">GCM10010515_33620</name>
</gene>
<dbReference type="InterPro" id="IPR028994">
    <property type="entry name" value="Integrin_alpha_N"/>
</dbReference>
<dbReference type="EMBL" id="BMWD01000010">
    <property type="protein sequence ID" value="GGX63231.1"/>
    <property type="molecule type" value="Genomic_DNA"/>
</dbReference>
<comment type="caution">
    <text evidence="3">The sequence shown here is derived from an EMBL/GenBank/DDBJ whole genome shotgun (WGS) entry which is preliminary data.</text>
</comment>
<reference evidence="3" key="2">
    <citation type="submission" date="2020-09" db="EMBL/GenBank/DDBJ databases">
        <authorList>
            <person name="Sun Q."/>
            <person name="Ohkuma M."/>
        </authorList>
    </citation>
    <scope>NUCLEOTIDE SEQUENCE</scope>
    <source>
        <strain evidence="3">JCM 4956</strain>
    </source>
</reference>
<dbReference type="Gene3D" id="2.130.10.130">
    <property type="entry name" value="Integrin alpha, N-terminal"/>
    <property type="match status" value="4"/>
</dbReference>
<reference evidence="3" key="1">
    <citation type="journal article" date="2014" name="Int. J. Syst. Evol. Microbiol.">
        <title>Complete genome sequence of Corynebacterium casei LMG S-19264T (=DSM 44701T), isolated from a smear-ripened cheese.</title>
        <authorList>
            <consortium name="US DOE Joint Genome Institute (JGI-PGF)"/>
            <person name="Walter F."/>
            <person name="Albersmeier A."/>
            <person name="Kalinowski J."/>
            <person name="Ruckert C."/>
        </authorList>
    </citation>
    <scope>NUCLEOTIDE SEQUENCE</scope>
    <source>
        <strain evidence="3">JCM 4956</strain>
    </source>
</reference>
<sequence>MKCVVPPEATEAETATPDHAPDARGRVRGDTDGDGVEDLVVDGWYRPVDGGGWRRNLAVLPGSRKGRVEPSDGVSLTREGVDIVQESPGSPRLGAGGVLATGDVDGDTYPDAVIHGLEDGKRGDRIVQYLARGGEDGVQGVTALSRSLPVFDLGGITDLRGDGSPDVLALRTPKDQWDQSGAARCDTLFVLRGPFGRDGNPVGVTAVDMSLGGTVTTRHVLWGDFTGDGLTDLLAESVVGDPDPSDEADEPPVSDHVELYVGTARGFAHAGSPPGVEPWSDLLDGHPLSLGDFDGDGADDVLQDRGLHFGGTGFLSGDGRAGRGPAPAAAAVGDVNGDGRDDLVEARYGRRHPQGSVAVHLGGDQGVEETPRSTFDRRVLSLPGGPSHEADSDYLGWDVALADLDADGRDELIVGYIGYNRPRETNGYWVFPGTPEGSSAEGRYFLPTHALGTG</sequence>
<dbReference type="PANTHER" id="PTHR46580">
    <property type="entry name" value="SENSOR KINASE-RELATED"/>
    <property type="match status" value="1"/>
</dbReference>
<evidence type="ECO:0000256" key="2">
    <source>
        <dbReference type="SAM" id="MobiDB-lite"/>
    </source>
</evidence>
<organism evidence="3 4">
    <name type="scientific">Streptomyces fructofermentans</name>
    <dbReference type="NCBI Taxonomy" id="152141"/>
    <lineage>
        <taxon>Bacteria</taxon>
        <taxon>Bacillati</taxon>
        <taxon>Actinomycetota</taxon>
        <taxon>Actinomycetes</taxon>
        <taxon>Kitasatosporales</taxon>
        <taxon>Streptomycetaceae</taxon>
        <taxon>Streptomyces</taxon>
    </lineage>
</organism>
<dbReference type="SUPFAM" id="SSF69318">
    <property type="entry name" value="Integrin alpha N-terminal domain"/>
    <property type="match status" value="1"/>
</dbReference>
<accession>A0A918KH27</accession>
<proteinExistence type="predicted"/>
<dbReference type="AlphaFoldDB" id="A0A918KH27"/>
<name>A0A918KH27_9ACTN</name>
<feature type="compositionally biased region" description="Low complexity" evidence="2">
    <location>
        <begin position="1"/>
        <end position="17"/>
    </location>
</feature>
<protein>
    <recommendedName>
        <fullName evidence="5">Integrin-like protein</fullName>
    </recommendedName>
</protein>
<evidence type="ECO:0000256" key="1">
    <source>
        <dbReference type="ARBA" id="ARBA00022729"/>
    </source>
</evidence>
<dbReference type="Proteomes" id="UP000645555">
    <property type="component" value="Unassembled WGS sequence"/>
</dbReference>
<evidence type="ECO:0000313" key="4">
    <source>
        <dbReference type="Proteomes" id="UP000645555"/>
    </source>
</evidence>
<feature type="region of interest" description="Disordered" evidence="2">
    <location>
        <begin position="1"/>
        <end position="34"/>
    </location>
</feature>
<keyword evidence="4" id="KW-1185">Reference proteome</keyword>
<feature type="compositionally biased region" description="Basic and acidic residues" evidence="2">
    <location>
        <begin position="19"/>
        <end position="31"/>
    </location>
</feature>
<dbReference type="Pfam" id="PF01839">
    <property type="entry name" value="FG-GAP"/>
    <property type="match status" value="1"/>
</dbReference>
<dbReference type="InterPro" id="IPR013517">
    <property type="entry name" value="FG-GAP"/>
</dbReference>
<keyword evidence="1" id="KW-0732">Signal</keyword>
<evidence type="ECO:0000313" key="3">
    <source>
        <dbReference type="EMBL" id="GGX63231.1"/>
    </source>
</evidence>
<evidence type="ECO:0008006" key="5">
    <source>
        <dbReference type="Google" id="ProtNLM"/>
    </source>
</evidence>